<keyword evidence="1" id="KW-0472">Membrane</keyword>
<feature type="transmembrane region" description="Helical" evidence="1">
    <location>
        <begin position="120"/>
        <end position="143"/>
    </location>
</feature>
<proteinExistence type="predicted"/>
<evidence type="ECO:0000313" key="3">
    <source>
        <dbReference type="EMBL" id="KHK98650.1"/>
    </source>
</evidence>
<accession>A0A0B2A6E1</accession>
<feature type="transmembrane region" description="Helical" evidence="1">
    <location>
        <begin position="38"/>
        <end position="56"/>
    </location>
</feature>
<organism evidence="3 4">
    <name type="scientific">Microbacterium mangrovi</name>
    <dbReference type="NCBI Taxonomy" id="1348253"/>
    <lineage>
        <taxon>Bacteria</taxon>
        <taxon>Bacillati</taxon>
        <taxon>Actinomycetota</taxon>
        <taxon>Actinomycetes</taxon>
        <taxon>Micrococcales</taxon>
        <taxon>Microbacteriaceae</taxon>
        <taxon>Microbacterium</taxon>
    </lineage>
</organism>
<dbReference type="AlphaFoldDB" id="A0A0B2A6E1"/>
<keyword evidence="4" id="KW-1185">Reference proteome</keyword>
<keyword evidence="1" id="KW-0812">Transmembrane</keyword>
<feature type="chain" id="PRO_5002065958" description="MFS transporter" evidence="2">
    <location>
        <begin position="28"/>
        <end position="202"/>
    </location>
</feature>
<dbReference type="Proteomes" id="UP000031030">
    <property type="component" value="Unassembled WGS sequence"/>
</dbReference>
<evidence type="ECO:0000313" key="4">
    <source>
        <dbReference type="Proteomes" id="UP000031030"/>
    </source>
</evidence>
<protein>
    <recommendedName>
        <fullName evidence="5">MFS transporter</fullName>
    </recommendedName>
</protein>
<evidence type="ECO:0000256" key="2">
    <source>
        <dbReference type="SAM" id="SignalP"/>
    </source>
</evidence>
<evidence type="ECO:0008006" key="5">
    <source>
        <dbReference type="Google" id="ProtNLM"/>
    </source>
</evidence>
<feature type="transmembrane region" description="Helical" evidence="1">
    <location>
        <begin position="68"/>
        <end position="91"/>
    </location>
</feature>
<evidence type="ECO:0000256" key="1">
    <source>
        <dbReference type="SAM" id="Phobius"/>
    </source>
</evidence>
<sequence>MRPVTPRQARALRAASTSALTTLFAAAAHTLGGGGAPAPTVLLIAALLSLPVALLLTGRRAGAVRSSLAVLGSQAVYHLVFAVFGMSAAFAGPVSHVHGVLPGAAAAPATMAAMDASGPLLGLFEPTMLVMHALAAVAAILMLRHGERLLHAVAAMIWPALLRHAFRPLAVRIAGTLAARHPQTLVGALLPAVRGRGPPVRV</sequence>
<dbReference type="STRING" id="1348253.LK09_06805"/>
<feature type="signal peptide" evidence="2">
    <location>
        <begin position="1"/>
        <end position="27"/>
    </location>
</feature>
<comment type="caution">
    <text evidence="3">The sequence shown here is derived from an EMBL/GenBank/DDBJ whole genome shotgun (WGS) entry which is preliminary data.</text>
</comment>
<gene>
    <name evidence="3" type="ORF">LK09_06805</name>
</gene>
<dbReference type="EMBL" id="JTDK01000006">
    <property type="protein sequence ID" value="KHK98650.1"/>
    <property type="molecule type" value="Genomic_DNA"/>
</dbReference>
<keyword evidence="1" id="KW-1133">Transmembrane helix</keyword>
<reference evidence="3 4" key="1">
    <citation type="submission" date="2014-11" db="EMBL/GenBank/DDBJ databases">
        <title>Genome sequence of Microbacterium mangrovi MUSC 115(T).</title>
        <authorList>
            <person name="Lee L.-H."/>
        </authorList>
    </citation>
    <scope>NUCLEOTIDE SEQUENCE [LARGE SCALE GENOMIC DNA]</scope>
    <source>
        <strain evidence="3 4">MUSC 115</strain>
    </source>
</reference>
<name>A0A0B2A6E1_9MICO</name>
<keyword evidence="2" id="KW-0732">Signal</keyword>